<accession>A0ABS6JDC5</accession>
<reference evidence="1 2" key="1">
    <citation type="submission" date="2021-06" db="EMBL/GenBank/DDBJ databases">
        <title>Bacillus sp. RD4P76, an endophyte from a halophyte.</title>
        <authorList>
            <person name="Sun J.-Q."/>
        </authorList>
    </citation>
    <scope>NUCLEOTIDE SEQUENCE [LARGE SCALE GENOMIC DNA]</scope>
    <source>
        <strain evidence="1 2">CGMCC 1.15917</strain>
    </source>
</reference>
<name>A0ABS6JDC5_9BACI</name>
<dbReference type="Proteomes" id="UP000784880">
    <property type="component" value="Unassembled WGS sequence"/>
</dbReference>
<dbReference type="RefSeq" id="WP_217065667.1">
    <property type="nucleotide sequence ID" value="NZ_JAHQCS010000079.1"/>
</dbReference>
<evidence type="ECO:0000313" key="1">
    <source>
        <dbReference type="EMBL" id="MBU9711672.1"/>
    </source>
</evidence>
<comment type="caution">
    <text evidence="1">The sequence shown here is derived from an EMBL/GenBank/DDBJ whole genome shotgun (WGS) entry which is preliminary data.</text>
</comment>
<proteinExistence type="predicted"/>
<sequence>MRLIFMVSVIFLLTGCFNEKVTYEDLQEEFYKEFEQAFLHYNAREEVIHRYSLDKNNNQEVFEYIREDLLSEHVESMNALLDEMVEMRGIMPREDGIKYTILSITLTILNSETDGYGIPILREDFVNSFSLDLVMSVGQDRLSREELEKFTNEYLEGLDAFLS</sequence>
<dbReference type="PROSITE" id="PS51257">
    <property type="entry name" value="PROKAR_LIPOPROTEIN"/>
    <property type="match status" value="1"/>
</dbReference>
<evidence type="ECO:0000313" key="2">
    <source>
        <dbReference type="Proteomes" id="UP000784880"/>
    </source>
</evidence>
<organism evidence="1 2">
    <name type="scientific">Evansella tamaricis</name>
    <dbReference type="NCBI Taxonomy" id="2069301"/>
    <lineage>
        <taxon>Bacteria</taxon>
        <taxon>Bacillati</taxon>
        <taxon>Bacillota</taxon>
        <taxon>Bacilli</taxon>
        <taxon>Bacillales</taxon>
        <taxon>Bacillaceae</taxon>
        <taxon>Evansella</taxon>
    </lineage>
</organism>
<dbReference type="EMBL" id="JAHQCS010000079">
    <property type="protein sequence ID" value="MBU9711672.1"/>
    <property type="molecule type" value="Genomic_DNA"/>
</dbReference>
<protein>
    <submittedName>
        <fullName evidence="1">Uncharacterized protein</fullName>
    </submittedName>
</protein>
<keyword evidence="2" id="KW-1185">Reference proteome</keyword>
<gene>
    <name evidence="1" type="ORF">KS419_07985</name>
</gene>